<proteinExistence type="predicted"/>
<dbReference type="InterPro" id="IPR025538">
    <property type="entry name" value="DUF4424"/>
</dbReference>
<dbReference type="Gene3D" id="2.60.40.3680">
    <property type="match status" value="1"/>
</dbReference>
<dbReference type="EMBL" id="CP001715">
    <property type="protein sequence ID" value="ACV35359.1"/>
    <property type="molecule type" value="Genomic_DNA"/>
</dbReference>
<evidence type="ECO:0000259" key="1">
    <source>
        <dbReference type="Pfam" id="PF14415"/>
    </source>
</evidence>
<reference evidence="2" key="1">
    <citation type="submission" date="2009-08" db="EMBL/GenBank/DDBJ databases">
        <authorList>
            <consortium name="US DOE Joint Genome Institute"/>
            <person name="Lucas S."/>
            <person name="Copeland A."/>
            <person name="Lapidus A."/>
            <person name="Glavina del Rio T."/>
            <person name="Dalin E."/>
            <person name="Tice H."/>
            <person name="Bruce D."/>
            <person name="Barry K."/>
            <person name="Pitluck S."/>
            <person name="Lowry S."/>
            <person name="Larimer F."/>
            <person name="Land M."/>
            <person name="Hauser L."/>
            <person name="Kyrpides N."/>
            <person name="Ivanova N."/>
            <person name="McMahon K.D."/>
            <person name="Hugenholtz P."/>
        </authorList>
    </citation>
    <scope>NUCLEOTIDE SEQUENCE</scope>
    <source>
        <strain evidence="2">UW-1</strain>
    </source>
</reference>
<organism evidence="2">
    <name type="scientific">Accumulibacter regalis</name>
    <dbReference type="NCBI Taxonomy" id="522306"/>
    <lineage>
        <taxon>Bacteria</taxon>
        <taxon>Pseudomonadati</taxon>
        <taxon>Pseudomonadota</taxon>
        <taxon>Betaproteobacteria</taxon>
        <taxon>Candidatus Accumulibacter</taxon>
    </lineage>
</organism>
<name>C7RMZ2_ACCRE</name>
<reference evidence="2" key="2">
    <citation type="submission" date="2009-09" db="EMBL/GenBank/DDBJ databases">
        <title>Complete sequence of chromosome of Candidatus Accumulibacter phosphatis clade IIA str. UW-1.</title>
        <authorList>
            <consortium name="US DOE Joint Genome Institute"/>
            <person name="Martin H.G."/>
            <person name="Ivanova N."/>
            <person name="Kunin V."/>
            <person name="Warnecke F."/>
            <person name="Barry K."/>
            <person name="He S."/>
            <person name="Salamov A."/>
            <person name="Szeto E."/>
            <person name="Dalin E."/>
            <person name="Pangilinan J.L."/>
            <person name="Lapidus A."/>
            <person name="Lowry S."/>
            <person name="Kyrpides N.C."/>
            <person name="McMahon K.D."/>
            <person name="Hugenholtz P."/>
        </authorList>
    </citation>
    <scope>NUCLEOTIDE SEQUENCE [LARGE SCALE GENOMIC DNA]</scope>
    <source>
        <strain evidence="2">UW-1</strain>
    </source>
</reference>
<dbReference type="eggNOG" id="COG3693">
    <property type="taxonomic scope" value="Bacteria"/>
</dbReference>
<sequence length="218" mass="23522" precursor="true">MRKTSSKRCGNSLAISVALGGTDAVAMRQEVLEIGTSRIDVAYELVNETDVPVTLPMVFPLPEYGGLTEPDDDFRGGQPANFSLLIDGLASPFANHVSARFKADDSTALVDVTAVLRETGLDDAQIALLPGPFKISGRDISAFDPAQSRQASAVTRGQVDALRARGLLREDPHLRESDTLSYQAWRVRIVYAWTLTFPPGKTVSVRHSHAPFLGSGIT</sequence>
<dbReference type="HOGENOM" id="CLU_1264631_0_0_4"/>
<accession>C7RMZ2</accession>
<dbReference type="AlphaFoldDB" id="C7RMZ2"/>
<feature type="domain" description="DUF4424" evidence="1">
    <location>
        <begin position="16"/>
        <end position="217"/>
    </location>
</feature>
<dbReference type="KEGG" id="app:CAP2UW1_2063"/>
<dbReference type="Pfam" id="PF14415">
    <property type="entry name" value="DUF4424"/>
    <property type="match status" value="1"/>
</dbReference>
<protein>
    <recommendedName>
        <fullName evidence="1">DUF4424 domain-containing protein</fullName>
    </recommendedName>
</protein>
<evidence type="ECO:0000313" key="2">
    <source>
        <dbReference type="EMBL" id="ACV35359.1"/>
    </source>
</evidence>
<gene>
    <name evidence="2" type="ordered locus">CAP2UW1_2063</name>
</gene>